<keyword evidence="2" id="KW-1185">Reference proteome</keyword>
<accession>A0ABM9QLS8</accession>
<dbReference type="InterPro" id="IPR025284">
    <property type="entry name" value="DUF4144"/>
</dbReference>
<dbReference type="Pfam" id="PF13642">
    <property type="entry name" value="DUF4144"/>
    <property type="match status" value="1"/>
</dbReference>
<protein>
    <submittedName>
        <fullName evidence="1">Uncharacterized protein</fullName>
    </submittedName>
</protein>
<reference evidence="1 2" key="1">
    <citation type="submission" date="2014-06" db="EMBL/GenBank/DDBJ databases">
        <authorList>
            <person name="Le Roux F."/>
        </authorList>
    </citation>
    <scope>NUCLEOTIDE SEQUENCE [LARGE SCALE GENOMIC DNA]</scope>
    <source>
        <strain evidence="1 2">J5-4</strain>
    </source>
</reference>
<proteinExistence type="predicted"/>
<sequence>MTQSSKLFIVDTNFNTQDSEAVMIRWPSLVKLDGDDELIYVASENDFQAECSDMILGQDDYLIDSEGDSYALQSSSNQLSLAKRPDQYSVENVTKLIRNHEFQKAEVCLMKIHFLTIEEAIQSLAFEPR</sequence>
<organism evidence="1 2">
    <name type="scientific">Vibrio crassostreae</name>
    <dbReference type="NCBI Taxonomy" id="246167"/>
    <lineage>
        <taxon>Bacteria</taxon>
        <taxon>Pseudomonadati</taxon>
        <taxon>Pseudomonadota</taxon>
        <taxon>Gammaproteobacteria</taxon>
        <taxon>Vibrionales</taxon>
        <taxon>Vibrionaceae</taxon>
        <taxon>Vibrio</taxon>
    </lineage>
</organism>
<evidence type="ECO:0000313" key="2">
    <source>
        <dbReference type="Proteomes" id="UP000049077"/>
    </source>
</evidence>
<name>A0ABM9QLS8_9VIBR</name>
<dbReference type="Proteomes" id="UP000049077">
    <property type="component" value="Unassembled WGS sequence"/>
</dbReference>
<comment type="caution">
    <text evidence="1">The sequence shown here is derived from an EMBL/GenBank/DDBJ whole genome shotgun (WGS) entry which is preliminary data.</text>
</comment>
<gene>
    <name evidence="1" type="ORF">VCR4J5_1260068</name>
</gene>
<dbReference type="Gene3D" id="2.40.10.320">
    <property type="entry name" value="Uncharacterised protein PF13642 yp_926445, N-terminal domain"/>
    <property type="match status" value="1"/>
</dbReference>
<dbReference type="EMBL" id="CCJX01000031">
    <property type="protein sequence ID" value="CDS97505.1"/>
    <property type="molecule type" value="Genomic_DNA"/>
</dbReference>
<evidence type="ECO:0000313" key="1">
    <source>
        <dbReference type="EMBL" id="CDS97505.1"/>
    </source>
</evidence>